<dbReference type="InterPro" id="IPR007627">
    <property type="entry name" value="RNA_pol_sigma70_r2"/>
</dbReference>
<evidence type="ECO:0000256" key="2">
    <source>
        <dbReference type="ARBA" id="ARBA00023015"/>
    </source>
</evidence>
<accession>A0A2A2AHE7</accession>
<dbReference type="EMBL" id="NSJB01000001">
    <property type="protein sequence ID" value="PAT37985.1"/>
    <property type="molecule type" value="Genomic_DNA"/>
</dbReference>
<feature type="domain" description="RNA polymerase sigma factor 70 region 4 type 2" evidence="6">
    <location>
        <begin position="100"/>
        <end position="148"/>
    </location>
</feature>
<evidence type="ECO:0000256" key="4">
    <source>
        <dbReference type="ARBA" id="ARBA00023163"/>
    </source>
</evidence>
<keyword evidence="3" id="KW-0731">Sigma factor</keyword>
<dbReference type="GO" id="GO:0006352">
    <property type="term" value="P:DNA-templated transcription initiation"/>
    <property type="evidence" value="ECO:0007669"/>
    <property type="project" value="InterPro"/>
</dbReference>
<keyword evidence="8" id="KW-1185">Reference proteome</keyword>
<evidence type="ECO:0000313" key="8">
    <source>
        <dbReference type="Proteomes" id="UP000218054"/>
    </source>
</evidence>
<proteinExistence type="inferred from homology"/>
<dbReference type="Gene3D" id="1.10.10.10">
    <property type="entry name" value="Winged helix-like DNA-binding domain superfamily/Winged helix DNA-binding domain"/>
    <property type="match status" value="1"/>
</dbReference>
<dbReference type="SUPFAM" id="SSF88659">
    <property type="entry name" value="Sigma3 and sigma4 domains of RNA polymerase sigma factors"/>
    <property type="match status" value="1"/>
</dbReference>
<dbReference type="InterPro" id="IPR013324">
    <property type="entry name" value="RNA_pol_sigma_r3/r4-like"/>
</dbReference>
<dbReference type="SUPFAM" id="SSF88946">
    <property type="entry name" value="Sigma2 domain of RNA polymerase sigma factors"/>
    <property type="match status" value="1"/>
</dbReference>
<dbReference type="PANTHER" id="PTHR43133">
    <property type="entry name" value="RNA POLYMERASE ECF-TYPE SIGMA FACTO"/>
    <property type="match status" value="1"/>
</dbReference>
<name>A0A2A2AHE7_9BURK</name>
<dbReference type="RefSeq" id="WP_095538264.1">
    <property type="nucleotide sequence ID" value="NZ_NSJB01000001.1"/>
</dbReference>
<dbReference type="InterPro" id="IPR013249">
    <property type="entry name" value="RNA_pol_sigma70_r4_t2"/>
</dbReference>
<dbReference type="InterPro" id="IPR014284">
    <property type="entry name" value="RNA_pol_sigma-70_dom"/>
</dbReference>
<protein>
    <submittedName>
        <fullName evidence="7">RNA polymerase subunit sigma-24</fullName>
    </submittedName>
</protein>
<evidence type="ECO:0000313" key="7">
    <source>
        <dbReference type="EMBL" id="PAT37985.1"/>
    </source>
</evidence>
<dbReference type="Proteomes" id="UP000218054">
    <property type="component" value="Unassembled WGS sequence"/>
</dbReference>
<dbReference type="Pfam" id="PF04542">
    <property type="entry name" value="Sigma70_r2"/>
    <property type="match status" value="1"/>
</dbReference>
<keyword evidence="4" id="KW-0804">Transcription</keyword>
<evidence type="ECO:0000256" key="1">
    <source>
        <dbReference type="ARBA" id="ARBA00010641"/>
    </source>
</evidence>
<dbReference type="Gene3D" id="1.10.1740.10">
    <property type="match status" value="1"/>
</dbReference>
<dbReference type="GO" id="GO:0016987">
    <property type="term" value="F:sigma factor activity"/>
    <property type="evidence" value="ECO:0007669"/>
    <property type="project" value="UniProtKB-KW"/>
</dbReference>
<keyword evidence="2" id="KW-0805">Transcription regulation</keyword>
<evidence type="ECO:0000259" key="6">
    <source>
        <dbReference type="Pfam" id="PF08281"/>
    </source>
</evidence>
<dbReference type="PANTHER" id="PTHR43133:SF63">
    <property type="entry name" value="RNA POLYMERASE SIGMA FACTOR FECI-RELATED"/>
    <property type="match status" value="1"/>
</dbReference>
<dbReference type="NCBIfam" id="TIGR02937">
    <property type="entry name" value="sigma70-ECF"/>
    <property type="match status" value="1"/>
</dbReference>
<evidence type="ECO:0000259" key="5">
    <source>
        <dbReference type="Pfam" id="PF04542"/>
    </source>
</evidence>
<reference evidence="7 8" key="1">
    <citation type="submission" date="2017-08" db="EMBL/GenBank/DDBJ databases">
        <title>WGS of Clinical strains of the CDC Group NO-1 linked to zoonotic infections in humans.</title>
        <authorList>
            <person name="Bernier A.-M."/>
            <person name="Bernard K."/>
        </authorList>
    </citation>
    <scope>NUCLEOTIDE SEQUENCE [LARGE SCALE GENOMIC DNA]</scope>
    <source>
        <strain evidence="7 8">NML00-0135</strain>
    </source>
</reference>
<dbReference type="InterPro" id="IPR036388">
    <property type="entry name" value="WH-like_DNA-bd_sf"/>
</dbReference>
<dbReference type="GO" id="GO:0003677">
    <property type="term" value="F:DNA binding"/>
    <property type="evidence" value="ECO:0007669"/>
    <property type="project" value="InterPro"/>
</dbReference>
<dbReference type="AlphaFoldDB" id="A0A2A2AHE7"/>
<comment type="caution">
    <text evidence="7">The sequence shown here is derived from an EMBL/GenBank/DDBJ whole genome shotgun (WGS) entry which is preliminary data.</text>
</comment>
<feature type="domain" description="RNA polymerase sigma-70 region 2" evidence="5">
    <location>
        <begin position="3"/>
        <end position="68"/>
    </location>
</feature>
<dbReference type="InterPro" id="IPR039425">
    <property type="entry name" value="RNA_pol_sigma-70-like"/>
</dbReference>
<dbReference type="InterPro" id="IPR013325">
    <property type="entry name" value="RNA_pol_sigma_r2"/>
</dbReference>
<sequence>MSFTRHYDELLGHFTRATGDREAARDLVQESHARAWALGPRLDAVLDLRALLFRIGRHLVIDEARRRRAEAQALHNLALLCEQDAAPSAERCCAASQQLERLSARLALMPLRRRTAFILVRVHGFSHAEAAAHMGVSVAGIEKHVVRATLDLAPRALLAAAAAAPKAGSTTATAATAPIATAPAATAQP</sequence>
<comment type="similarity">
    <text evidence="1">Belongs to the sigma-70 factor family. ECF subfamily.</text>
</comment>
<organism evidence="7 8">
    <name type="scientific">Vandammella animalimorsus</name>
    <dbReference type="NCBI Taxonomy" id="2029117"/>
    <lineage>
        <taxon>Bacteria</taxon>
        <taxon>Pseudomonadati</taxon>
        <taxon>Pseudomonadota</taxon>
        <taxon>Betaproteobacteria</taxon>
        <taxon>Burkholderiales</taxon>
        <taxon>Comamonadaceae</taxon>
        <taxon>Vandammella</taxon>
    </lineage>
</organism>
<gene>
    <name evidence="7" type="ORF">CK625_00080</name>
</gene>
<evidence type="ECO:0000256" key="3">
    <source>
        <dbReference type="ARBA" id="ARBA00023082"/>
    </source>
</evidence>
<dbReference type="Pfam" id="PF08281">
    <property type="entry name" value="Sigma70_r4_2"/>
    <property type="match status" value="1"/>
</dbReference>